<evidence type="ECO:0000313" key="3">
    <source>
        <dbReference type="Proteomes" id="UP000248924"/>
    </source>
</evidence>
<gene>
    <name evidence="2" type="ORF">C1I95_15505</name>
</gene>
<keyword evidence="1" id="KW-0812">Transmembrane</keyword>
<proteinExistence type="predicted"/>
<name>A0A2W2FQX4_9ACTN</name>
<feature type="transmembrane region" description="Helical" evidence="1">
    <location>
        <begin position="43"/>
        <end position="66"/>
    </location>
</feature>
<evidence type="ECO:0000313" key="2">
    <source>
        <dbReference type="EMBL" id="PZG17464.1"/>
    </source>
</evidence>
<dbReference type="Proteomes" id="UP000248924">
    <property type="component" value="Unassembled WGS sequence"/>
</dbReference>
<keyword evidence="3" id="KW-1185">Reference proteome</keyword>
<reference evidence="2 3" key="1">
    <citation type="submission" date="2018-01" db="EMBL/GenBank/DDBJ databases">
        <title>Draft genome sequence of Jishengella sp. NA12.</title>
        <authorList>
            <person name="Sahin N."/>
            <person name="Ay H."/>
            <person name="Saygin H."/>
        </authorList>
    </citation>
    <scope>NUCLEOTIDE SEQUENCE [LARGE SCALE GENOMIC DNA]</scope>
    <source>
        <strain evidence="2 3">NA12</strain>
    </source>
</reference>
<keyword evidence="1" id="KW-0472">Membrane</keyword>
<dbReference type="AlphaFoldDB" id="A0A2W2FQX4"/>
<accession>A0A2W2FQX4</accession>
<comment type="caution">
    <text evidence="2">The sequence shown here is derived from an EMBL/GenBank/DDBJ whole genome shotgun (WGS) entry which is preliminary data.</text>
</comment>
<keyword evidence="1" id="KW-1133">Transmembrane helix</keyword>
<dbReference type="RefSeq" id="WP_111214543.1">
    <property type="nucleotide sequence ID" value="NZ_POTY01000087.1"/>
</dbReference>
<organism evidence="2 3">
    <name type="scientific">Micromonospora craterilacus</name>
    <dbReference type="NCBI Taxonomy" id="1655439"/>
    <lineage>
        <taxon>Bacteria</taxon>
        <taxon>Bacillati</taxon>
        <taxon>Actinomycetota</taxon>
        <taxon>Actinomycetes</taxon>
        <taxon>Micromonosporales</taxon>
        <taxon>Micromonosporaceae</taxon>
        <taxon>Micromonospora</taxon>
    </lineage>
</organism>
<protein>
    <submittedName>
        <fullName evidence="2">Uncharacterized protein</fullName>
    </submittedName>
</protein>
<sequence>MAVRVFIEGSDSVSAADDLVSSDGIVGQVEVRHRDSGVKDPNLIVGALVTISQVIAGALATADIILRWRDLYRERHGRDLAGSVYQGNAGYPLATVTIQQLVVIFEGNPGEAVAQPPATDRPTIDE</sequence>
<dbReference type="EMBL" id="POTY01000087">
    <property type="protein sequence ID" value="PZG17464.1"/>
    <property type="molecule type" value="Genomic_DNA"/>
</dbReference>
<evidence type="ECO:0000256" key="1">
    <source>
        <dbReference type="SAM" id="Phobius"/>
    </source>
</evidence>